<sequence length="168" mass="18781">MLPRHFDSRALCLKIGLADESQLPEFLEIWTHSDSDKDRPAGFCVLGRIDSEAAAQLNSAVKAPRSQDVGGRTENKGSPRGREDARGMLDSAEYTKLIAWGWERLLVPVVVLKWVKTVACLTLTRGEYFRDEMIQPSRAQFPLAAKLSDVGDNDPSREQSQYGYAQKL</sequence>
<keyword evidence="3" id="KW-1185">Reference proteome</keyword>
<dbReference type="InParanoid" id="A0A5C3PK28"/>
<proteinExistence type="predicted"/>
<organism evidence="2 3">
    <name type="scientific">Polyporus arcularius HHB13444</name>
    <dbReference type="NCBI Taxonomy" id="1314778"/>
    <lineage>
        <taxon>Eukaryota</taxon>
        <taxon>Fungi</taxon>
        <taxon>Dikarya</taxon>
        <taxon>Basidiomycota</taxon>
        <taxon>Agaricomycotina</taxon>
        <taxon>Agaricomycetes</taxon>
        <taxon>Polyporales</taxon>
        <taxon>Polyporaceae</taxon>
        <taxon>Polyporus</taxon>
    </lineage>
</organism>
<feature type="region of interest" description="Disordered" evidence="1">
    <location>
        <begin position="59"/>
        <end position="85"/>
    </location>
</feature>
<evidence type="ECO:0000313" key="2">
    <source>
        <dbReference type="EMBL" id="TFK89437.1"/>
    </source>
</evidence>
<dbReference type="Proteomes" id="UP000308197">
    <property type="component" value="Unassembled WGS sequence"/>
</dbReference>
<feature type="compositionally biased region" description="Polar residues" evidence="1">
    <location>
        <begin position="158"/>
        <end position="168"/>
    </location>
</feature>
<dbReference type="EMBL" id="ML211076">
    <property type="protein sequence ID" value="TFK89437.1"/>
    <property type="molecule type" value="Genomic_DNA"/>
</dbReference>
<evidence type="ECO:0000313" key="3">
    <source>
        <dbReference type="Proteomes" id="UP000308197"/>
    </source>
</evidence>
<feature type="compositionally biased region" description="Basic and acidic residues" evidence="1">
    <location>
        <begin position="71"/>
        <end position="85"/>
    </location>
</feature>
<evidence type="ECO:0000256" key="1">
    <source>
        <dbReference type="SAM" id="MobiDB-lite"/>
    </source>
</evidence>
<dbReference type="AlphaFoldDB" id="A0A5C3PK28"/>
<gene>
    <name evidence="2" type="ORF">K466DRAFT_597783</name>
</gene>
<feature type="region of interest" description="Disordered" evidence="1">
    <location>
        <begin position="148"/>
        <end position="168"/>
    </location>
</feature>
<protein>
    <submittedName>
        <fullName evidence="2">Uncharacterized protein</fullName>
    </submittedName>
</protein>
<accession>A0A5C3PK28</accession>
<reference evidence="2 3" key="1">
    <citation type="journal article" date="2019" name="Nat. Ecol. Evol.">
        <title>Megaphylogeny resolves global patterns of mushroom evolution.</title>
        <authorList>
            <person name="Varga T."/>
            <person name="Krizsan K."/>
            <person name="Foldi C."/>
            <person name="Dima B."/>
            <person name="Sanchez-Garcia M."/>
            <person name="Sanchez-Ramirez S."/>
            <person name="Szollosi G.J."/>
            <person name="Szarkandi J.G."/>
            <person name="Papp V."/>
            <person name="Albert L."/>
            <person name="Andreopoulos W."/>
            <person name="Angelini C."/>
            <person name="Antonin V."/>
            <person name="Barry K.W."/>
            <person name="Bougher N.L."/>
            <person name="Buchanan P."/>
            <person name="Buyck B."/>
            <person name="Bense V."/>
            <person name="Catcheside P."/>
            <person name="Chovatia M."/>
            <person name="Cooper J."/>
            <person name="Damon W."/>
            <person name="Desjardin D."/>
            <person name="Finy P."/>
            <person name="Geml J."/>
            <person name="Haridas S."/>
            <person name="Hughes K."/>
            <person name="Justo A."/>
            <person name="Karasinski D."/>
            <person name="Kautmanova I."/>
            <person name="Kiss B."/>
            <person name="Kocsube S."/>
            <person name="Kotiranta H."/>
            <person name="LaButti K.M."/>
            <person name="Lechner B.E."/>
            <person name="Liimatainen K."/>
            <person name="Lipzen A."/>
            <person name="Lukacs Z."/>
            <person name="Mihaltcheva S."/>
            <person name="Morgado L.N."/>
            <person name="Niskanen T."/>
            <person name="Noordeloos M.E."/>
            <person name="Ohm R.A."/>
            <person name="Ortiz-Santana B."/>
            <person name="Ovrebo C."/>
            <person name="Racz N."/>
            <person name="Riley R."/>
            <person name="Savchenko A."/>
            <person name="Shiryaev A."/>
            <person name="Soop K."/>
            <person name="Spirin V."/>
            <person name="Szebenyi C."/>
            <person name="Tomsovsky M."/>
            <person name="Tulloss R.E."/>
            <person name="Uehling J."/>
            <person name="Grigoriev I.V."/>
            <person name="Vagvolgyi C."/>
            <person name="Papp T."/>
            <person name="Martin F.M."/>
            <person name="Miettinen O."/>
            <person name="Hibbett D.S."/>
            <person name="Nagy L.G."/>
        </authorList>
    </citation>
    <scope>NUCLEOTIDE SEQUENCE [LARGE SCALE GENOMIC DNA]</scope>
    <source>
        <strain evidence="2 3">HHB13444</strain>
    </source>
</reference>
<name>A0A5C3PK28_9APHY</name>